<organism evidence="1 2">
    <name type="scientific">Cognatiyoonia koreensis</name>
    <dbReference type="NCBI Taxonomy" id="364200"/>
    <lineage>
        <taxon>Bacteria</taxon>
        <taxon>Pseudomonadati</taxon>
        <taxon>Pseudomonadota</taxon>
        <taxon>Alphaproteobacteria</taxon>
        <taxon>Rhodobacterales</taxon>
        <taxon>Paracoccaceae</taxon>
        <taxon>Cognatiyoonia</taxon>
    </lineage>
</organism>
<gene>
    <name evidence="1" type="ORF">SAMN04488515_3291</name>
</gene>
<accession>A0A1I0RUM6</accession>
<sequence length="83" mass="9733">METSGLFVSETTRRRRRQRWLCWPGEYRSLSAKIHFQQFAPAMRRGILLAAPLRPAEITQFEQNASLVQTQSVVKFQQRKALK</sequence>
<evidence type="ECO:0000313" key="1">
    <source>
        <dbReference type="EMBL" id="SEW45143.1"/>
    </source>
</evidence>
<dbReference type="Proteomes" id="UP000199167">
    <property type="component" value="Unassembled WGS sequence"/>
</dbReference>
<protein>
    <submittedName>
        <fullName evidence="1">Uncharacterized protein</fullName>
    </submittedName>
</protein>
<evidence type="ECO:0000313" key="2">
    <source>
        <dbReference type="Proteomes" id="UP000199167"/>
    </source>
</evidence>
<dbReference type="EMBL" id="FOIZ01000002">
    <property type="protein sequence ID" value="SEW45143.1"/>
    <property type="molecule type" value="Genomic_DNA"/>
</dbReference>
<dbReference type="AlphaFoldDB" id="A0A1I0RUM6"/>
<dbReference type="STRING" id="364200.SAMN04488515_3291"/>
<name>A0A1I0RUM6_9RHOB</name>
<proteinExistence type="predicted"/>
<reference evidence="1 2" key="1">
    <citation type="submission" date="2016-10" db="EMBL/GenBank/DDBJ databases">
        <authorList>
            <person name="de Groot N.N."/>
        </authorList>
    </citation>
    <scope>NUCLEOTIDE SEQUENCE [LARGE SCALE GENOMIC DNA]</scope>
    <source>
        <strain evidence="1 2">DSM 17925</strain>
    </source>
</reference>
<keyword evidence="2" id="KW-1185">Reference proteome</keyword>